<evidence type="ECO:0000313" key="4">
    <source>
        <dbReference type="Proteomes" id="UP000835052"/>
    </source>
</evidence>
<keyword evidence="2" id="KW-0812">Transmembrane</keyword>
<keyword evidence="2" id="KW-1133">Transmembrane helix</keyword>
<feature type="compositionally biased region" description="Basic and acidic residues" evidence="1">
    <location>
        <begin position="1"/>
        <end position="11"/>
    </location>
</feature>
<evidence type="ECO:0000256" key="2">
    <source>
        <dbReference type="SAM" id="Phobius"/>
    </source>
</evidence>
<keyword evidence="4" id="KW-1185">Reference proteome</keyword>
<feature type="compositionally biased region" description="Basic and acidic residues" evidence="1">
    <location>
        <begin position="45"/>
        <end position="69"/>
    </location>
</feature>
<sequence>MSFVKKLEKKPNFKNSSPSNDSEIWSAMDIDDYEKVMKEASTPEYHLKEKDSELSPEKRKLLREVRDNYRPNSPTKNRRDKPFSVPDKDFAYIDADQTDQLARKNFETVENGAANKFKCGNEETFPVEHDQHDGFGPRSQRNGVEKLNEIQKNIFCNEEEQLKFSSTSQLLNHSVRITSESSGGEFTTFKTTPIGSELVPKLTICEEAKEQLCPGESDRHMVYSMAFQSFMKILSTRIAKEVLSLAATPVCAYVGLCCCLCIVAAVIVLPAVVVGRLINFDHCRKWRPVLSSPLTVIT</sequence>
<gene>
    <name evidence="3" type="ORF">CAUJ_LOCUS4314</name>
</gene>
<protein>
    <submittedName>
        <fullName evidence="3">Uncharacterized protein</fullName>
    </submittedName>
</protein>
<dbReference type="AlphaFoldDB" id="A0A8S1GYL2"/>
<evidence type="ECO:0000256" key="1">
    <source>
        <dbReference type="SAM" id="MobiDB-lite"/>
    </source>
</evidence>
<comment type="caution">
    <text evidence="3">The sequence shown here is derived from an EMBL/GenBank/DDBJ whole genome shotgun (WGS) entry which is preliminary data.</text>
</comment>
<feature type="region of interest" description="Disordered" evidence="1">
    <location>
        <begin position="1"/>
        <end position="23"/>
    </location>
</feature>
<evidence type="ECO:0000313" key="3">
    <source>
        <dbReference type="EMBL" id="CAD6188395.1"/>
    </source>
</evidence>
<keyword evidence="2" id="KW-0472">Membrane</keyword>
<feature type="transmembrane region" description="Helical" evidence="2">
    <location>
        <begin position="252"/>
        <end position="278"/>
    </location>
</feature>
<feature type="compositionally biased region" description="Polar residues" evidence="1">
    <location>
        <begin position="13"/>
        <end position="23"/>
    </location>
</feature>
<dbReference type="Proteomes" id="UP000835052">
    <property type="component" value="Unassembled WGS sequence"/>
</dbReference>
<reference evidence="3" key="1">
    <citation type="submission" date="2020-10" db="EMBL/GenBank/DDBJ databases">
        <authorList>
            <person name="Kikuchi T."/>
        </authorList>
    </citation>
    <scope>NUCLEOTIDE SEQUENCE</scope>
    <source>
        <strain evidence="3">NKZ352</strain>
    </source>
</reference>
<dbReference type="EMBL" id="CAJGYM010000008">
    <property type="protein sequence ID" value="CAD6188395.1"/>
    <property type="molecule type" value="Genomic_DNA"/>
</dbReference>
<proteinExistence type="predicted"/>
<name>A0A8S1GYL2_9PELO</name>
<feature type="region of interest" description="Disordered" evidence="1">
    <location>
        <begin position="41"/>
        <end position="86"/>
    </location>
</feature>
<organism evidence="3 4">
    <name type="scientific">Caenorhabditis auriculariae</name>
    <dbReference type="NCBI Taxonomy" id="2777116"/>
    <lineage>
        <taxon>Eukaryota</taxon>
        <taxon>Metazoa</taxon>
        <taxon>Ecdysozoa</taxon>
        <taxon>Nematoda</taxon>
        <taxon>Chromadorea</taxon>
        <taxon>Rhabditida</taxon>
        <taxon>Rhabditina</taxon>
        <taxon>Rhabditomorpha</taxon>
        <taxon>Rhabditoidea</taxon>
        <taxon>Rhabditidae</taxon>
        <taxon>Peloderinae</taxon>
        <taxon>Caenorhabditis</taxon>
    </lineage>
</organism>
<accession>A0A8S1GYL2</accession>